<protein>
    <submittedName>
        <fullName evidence="1">Site-specific integrase</fullName>
    </submittedName>
</protein>
<dbReference type="AlphaFoldDB" id="A0A929MRD4"/>
<proteinExistence type="predicted"/>
<feature type="non-terminal residue" evidence="1">
    <location>
        <position position="1"/>
    </location>
</feature>
<dbReference type="EMBL" id="JABZFV010000460">
    <property type="protein sequence ID" value="MBF0935882.1"/>
    <property type="molecule type" value="Genomic_DNA"/>
</dbReference>
<evidence type="ECO:0000313" key="2">
    <source>
        <dbReference type="Proteomes" id="UP000757900"/>
    </source>
</evidence>
<accession>A0A929MRD4</accession>
<reference evidence="1" key="1">
    <citation type="submission" date="2020-04" db="EMBL/GenBank/DDBJ databases">
        <title>Deep metagenomics examines the oral microbiome during advanced dental caries in children, revealing novel taxa and co-occurrences with host molecules.</title>
        <authorList>
            <person name="Baker J.L."/>
            <person name="Morton J.T."/>
            <person name="Dinis M."/>
            <person name="Alvarez R."/>
            <person name="Tran N.C."/>
            <person name="Knight R."/>
            <person name="Edlund A."/>
        </authorList>
    </citation>
    <scope>NUCLEOTIDE SEQUENCE</scope>
    <source>
        <strain evidence="1">JCVI_23_bin.16</strain>
    </source>
</reference>
<dbReference type="Proteomes" id="UP000757900">
    <property type="component" value="Unassembled WGS sequence"/>
</dbReference>
<gene>
    <name evidence="1" type="ORF">HXK00_09645</name>
</gene>
<name>A0A929MRD4_ABIDE</name>
<sequence length="55" mass="6343">PKDIKDKKEKIYLRGELKGVVLDRKACLIVSRALGHNRPEEFQKSYAYKLIAQAN</sequence>
<evidence type="ECO:0000313" key="1">
    <source>
        <dbReference type="EMBL" id="MBF0935882.1"/>
    </source>
</evidence>
<organism evidence="1 2">
    <name type="scientific">Abiotrophia defectiva</name>
    <name type="common">Streptococcus defectivus</name>
    <dbReference type="NCBI Taxonomy" id="46125"/>
    <lineage>
        <taxon>Bacteria</taxon>
        <taxon>Bacillati</taxon>
        <taxon>Bacillota</taxon>
        <taxon>Bacilli</taxon>
        <taxon>Lactobacillales</taxon>
        <taxon>Aerococcaceae</taxon>
        <taxon>Abiotrophia</taxon>
    </lineage>
</organism>
<comment type="caution">
    <text evidence="1">The sequence shown here is derived from an EMBL/GenBank/DDBJ whole genome shotgun (WGS) entry which is preliminary data.</text>
</comment>